<comment type="caution">
    <text evidence="1">The sequence shown here is derived from an EMBL/GenBank/DDBJ whole genome shotgun (WGS) entry which is preliminary data.</text>
</comment>
<keyword evidence="2" id="KW-1185">Reference proteome</keyword>
<gene>
    <name evidence="1" type="ORF">GMST_02640</name>
</gene>
<dbReference type="AlphaFoldDB" id="A0A6V8MDY9"/>
<reference evidence="2" key="1">
    <citation type="submission" date="2020-06" db="EMBL/GenBank/DDBJ databases">
        <title>Draft genomic sequence of Geomonas sp. Red330.</title>
        <authorList>
            <person name="Itoh H."/>
            <person name="Zhenxing X."/>
            <person name="Ushijima N."/>
            <person name="Masuda Y."/>
            <person name="Shiratori Y."/>
            <person name="Senoo K."/>
        </authorList>
    </citation>
    <scope>NUCLEOTIDE SEQUENCE [LARGE SCALE GENOMIC DNA]</scope>
    <source>
        <strain evidence="2">Red330</strain>
    </source>
</reference>
<dbReference type="InterPro" id="IPR025515">
    <property type="entry name" value="DUF4403"/>
</dbReference>
<sequence>MSSISVPIEASAEEIGRTLSRVVPVRLYQGSTKSVGITADLRRNGPIDVAAHDNALFLTLPVTVSLSYAGFETPALPVKLRFRAAASIGSDWRVSADIRYQGLSDLFAEQIGIGPLSIKPRAVIEGLTQPLQQVLSSQVNKQLNDSFSLKAKLAKAWEAAQKPILVDQKLNAWLRLSPREVNLFPLRAQNNRVSLAVGIVTYAEVILGQQPQHAAPLLPLPPLKLVNSLDRTFRIAVNADLYYKDLCTAAAPFLLNKEFNSEGKKVVVKSFELYGNGDKFVIKVVTEGSLDGTFYLTGKPRFDSRKNVLSVEEVDFDLQTKSLLLQSADWLLHSTIRDRIQERLNLDLSKQLEESRELAGKAIAQRKLLDEVSLKGEIKSLKLGEFLLGPDRISLQAVAEGESALVLH</sequence>
<dbReference type="Pfam" id="PF14356">
    <property type="entry name" value="DUF4403"/>
    <property type="match status" value="1"/>
</dbReference>
<dbReference type="EMBL" id="BLXX01000001">
    <property type="protein sequence ID" value="GFO57939.1"/>
    <property type="molecule type" value="Genomic_DNA"/>
</dbReference>
<proteinExistence type="predicted"/>
<accession>A0A6V8MDY9</accession>
<evidence type="ECO:0000313" key="2">
    <source>
        <dbReference type="Proteomes" id="UP000556026"/>
    </source>
</evidence>
<dbReference type="Proteomes" id="UP000556026">
    <property type="component" value="Unassembled WGS sequence"/>
</dbReference>
<organism evidence="1 2">
    <name type="scientific">Geomonas silvestris</name>
    <dbReference type="NCBI Taxonomy" id="2740184"/>
    <lineage>
        <taxon>Bacteria</taxon>
        <taxon>Pseudomonadati</taxon>
        <taxon>Thermodesulfobacteriota</taxon>
        <taxon>Desulfuromonadia</taxon>
        <taxon>Geobacterales</taxon>
        <taxon>Geobacteraceae</taxon>
        <taxon>Geomonas</taxon>
    </lineage>
</organism>
<protein>
    <recommendedName>
        <fullName evidence="3">DUF4403 family protein</fullName>
    </recommendedName>
</protein>
<evidence type="ECO:0008006" key="3">
    <source>
        <dbReference type="Google" id="ProtNLM"/>
    </source>
</evidence>
<evidence type="ECO:0000313" key="1">
    <source>
        <dbReference type="EMBL" id="GFO57939.1"/>
    </source>
</evidence>
<name>A0A6V8MDY9_9BACT</name>